<accession>A0ABT0PKD0</accession>
<proteinExistence type="predicted"/>
<sequence length="622" mass="70137">MPLTISYGLQQATNFVGSCISYLYAPVKWFGRRIQPLLSQKVAKTHPLTPAADQYRVADTPKTNSLVTVTSQVAKSEVSTTHKKQKQEVLKTKEPHKTSTPAINAVEKELTYEEKLEQLLSKDDEQELALATEQMSPKMRKKIARDKRRQKNSVERMEKRERQSSSDTEHFYKAAEKEYMAAEQEQEFADNALTPPGMLFMRKLSQLQPEDLDSKVIKAIKRRKQKAKAEKAAENQPKESSSTKTTHNTEQLQQLRDHIEAMRHQRKSDFARRSHKKLTAKMEKFADDSRARVHAKYDEKLEIAAEKARQEKAEACRKLKAERYQEISALVDQAAKLLPKDAAQGSDTLKKEVCDALMAKLFGYHSEGACSATVPMVPIPTAPLFKLPPPPPPMPGLPPLAGGVAKPSTVIAKEPNNDALLAEIAAGFKLRKVNETDKMPKESKDQAIFEAIRAGVVLRSSTAPREDMKPEVKVLTPMELMQAQIHNFTTKKLKKVETKETSALDAARGQEDQSFSARLAKDIVDNVREFIPHVTEILSPLGMQHDEDCDESYQTIFMKLIDDVLRNYGITDPELSTAVEECIKIMETHYRSTDIRSYQNIKGHIVSWIKGNLTEPKGKILP</sequence>
<evidence type="ECO:0000259" key="3">
    <source>
        <dbReference type="PROSITE" id="PS51082"/>
    </source>
</evidence>
<evidence type="ECO:0000313" key="5">
    <source>
        <dbReference type="Proteomes" id="UP001203338"/>
    </source>
</evidence>
<feature type="compositionally biased region" description="Polar residues" evidence="2">
    <location>
        <begin position="238"/>
        <end position="251"/>
    </location>
</feature>
<dbReference type="PROSITE" id="PS51082">
    <property type="entry name" value="WH2"/>
    <property type="match status" value="1"/>
</dbReference>
<keyword evidence="5" id="KW-1185">Reference proteome</keyword>
<evidence type="ECO:0000256" key="1">
    <source>
        <dbReference type="SAM" id="Coils"/>
    </source>
</evidence>
<feature type="compositionally biased region" description="Basic residues" evidence="2">
    <location>
        <begin position="138"/>
        <end position="151"/>
    </location>
</feature>
<dbReference type="Proteomes" id="UP001203338">
    <property type="component" value="Unassembled WGS sequence"/>
</dbReference>
<evidence type="ECO:0000256" key="2">
    <source>
        <dbReference type="SAM" id="MobiDB-lite"/>
    </source>
</evidence>
<dbReference type="EMBL" id="JAMFLX010000031">
    <property type="protein sequence ID" value="MCL6271731.1"/>
    <property type="molecule type" value="Genomic_DNA"/>
</dbReference>
<gene>
    <name evidence="4" type="ORF">M3P05_17570</name>
</gene>
<feature type="region of interest" description="Disordered" evidence="2">
    <location>
        <begin position="221"/>
        <end position="251"/>
    </location>
</feature>
<feature type="region of interest" description="Disordered" evidence="2">
    <location>
        <begin position="134"/>
        <end position="171"/>
    </location>
</feature>
<reference evidence="4 5" key="1">
    <citation type="submission" date="2022-05" db="EMBL/GenBank/DDBJ databases">
        <authorList>
            <person name="Park J.-S."/>
        </authorList>
    </citation>
    <scope>NUCLEOTIDE SEQUENCE [LARGE SCALE GENOMIC DNA]</scope>
    <source>
        <strain evidence="4 5">2012CJ34-2</strain>
    </source>
</reference>
<feature type="coiled-coil region" evidence="1">
    <location>
        <begin position="294"/>
        <end position="325"/>
    </location>
</feature>
<dbReference type="SMART" id="SM00246">
    <property type="entry name" value="WH2"/>
    <property type="match status" value="2"/>
</dbReference>
<name>A0ABT0PKD0_9GAMM</name>
<dbReference type="InterPro" id="IPR003124">
    <property type="entry name" value="WH2_dom"/>
</dbReference>
<dbReference type="RefSeq" id="WP_249701375.1">
    <property type="nucleotide sequence ID" value="NZ_JAMFLX010000031.1"/>
</dbReference>
<feature type="domain" description="WH2" evidence="3">
    <location>
        <begin position="416"/>
        <end position="433"/>
    </location>
</feature>
<dbReference type="Pfam" id="PF02205">
    <property type="entry name" value="WH2"/>
    <property type="match status" value="1"/>
</dbReference>
<feature type="compositionally biased region" description="Basic and acidic residues" evidence="2">
    <location>
        <begin position="227"/>
        <end position="237"/>
    </location>
</feature>
<evidence type="ECO:0000313" key="4">
    <source>
        <dbReference type="EMBL" id="MCL6271731.1"/>
    </source>
</evidence>
<protein>
    <recommendedName>
        <fullName evidence="3">WH2 domain-containing protein</fullName>
    </recommendedName>
</protein>
<organism evidence="4 5">
    <name type="scientific">Parendozoicomonas callyspongiae</name>
    <dbReference type="NCBI Taxonomy" id="2942213"/>
    <lineage>
        <taxon>Bacteria</taxon>
        <taxon>Pseudomonadati</taxon>
        <taxon>Pseudomonadota</taxon>
        <taxon>Gammaproteobacteria</taxon>
        <taxon>Oceanospirillales</taxon>
        <taxon>Endozoicomonadaceae</taxon>
        <taxon>Parendozoicomonas</taxon>
    </lineage>
</organism>
<comment type="caution">
    <text evidence="4">The sequence shown here is derived from an EMBL/GenBank/DDBJ whole genome shotgun (WGS) entry which is preliminary data.</text>
</comment>
<feature type="compositionally biased region" description="Basic and acidic residues" evidence="2">
    <location>
        <begin position="152"/>
        <end position="171"/>
    </location>
</feature>
<keyword evidence="1" id="KW-0175">Coiled coil</keyword>